<gene>
    <name evidence="5" type="primary">vapC</name>
    <name evidence="7" type="ORF">GCM10011289_34530</name>
</gene>
<sequence length="140" mass="15383">MTCLLIDTHVLVWLMQGDSSRLSNRTVELIEQAAQEDTLYVSAITPWEIAMLVSKGRLSLDRDVGEWLQLALSISGIRIAPLSPDVAVASTRLPWECHPDPADRIIVATARHLGAVLVTEDLLLLGYAGQGHFQARQASR</sequence>
<dbReference type="CDD" id="cd09872">
    <property type="entry name" value="PIN_Sll0205-like"/>
    <property type="match status" value="1"/>
</dbReference>
<reference evidence="7" key="1">
    <citation type="journal article" date="2014" name="Int. J. Syst. Evol. Microbiol.">
        <title>Complete genome sequence of Corynebacterium casei LMG S-19264T (=DSM 44701T), isolated from a smear-ripened cheese.</title>
        <authorList>
            <consortium name="US DOE Joint Genome Institute (JGI-PGF)"/>
            <person name="Walter F."/>
            <person name="Albersmeier A."/>
            <person name="Kalinowski J."/>
            <person name="Ruckert C."/>
        </authorList>
    </citation>
    <scope>NUCLEOTIDE SEQUENCE</scope>
    <source>
        <strain evidence="7">KCTC 32182</strain>
    </source>
</reference>
<keyword evidence="8" id="KW-1185">Reference proteome</keyword>
<evidence type="ECO:0000256" key="1">
    <source>
        <dbReference type="ARBA" id="ARBA00022649"/>
    </source>
</evidence>
<evidence type="ECO:0000256" key="5">
    <source>
        <dbReference type="HAMAP-Rule" id="MF_00265"/>
    </source>
</evidence>
<evidence type="ECO:0000313" key="8">
    <source>
        <dbReference type="Proteomes" id="UP000645257"/>
    </source>
</evidence>
<dbReference type="Gene3D" id="3.40.50.1010">
    <property type="entry name" value="5'-nuclease"/>
    <property type="match status" value="1"/>
</dbReference>
<dbReference type="InterPro" id="IPR052919">
    <property type="entry name" value="TA_system_RNase"/>
</dbReference>
<keyword evidence="4 5" id="KW-0378">Hydrolase</keyword>
<dbReference type="GO" id="GO:0004540">
    <property type="term" value="F:RNA nuclease activity"/>
    <property type="evidence" value="ECO:0007669"/>
    <property type="project" value="InterPro"/>
</dbReference>
<dbReference type="GO" id="GO:0090729">
    <property type="term" value="F:toxin activity"/>
    <property type="evidence" value="ECO:0007669"/>
    <property type="project" value="UniProtKB-KW"/>
</dbReference>
<dbReference type="Proteomes" id="UP000645257">
    <property type="component" value="Unassembled WGS sequence"/>
</dbReference>
<dbReference type="InterPro" id="IPR022907">
    <property type="entry name" value="VapC_family"/>
</dbReference>
<dbReference type="InterPro" id="IPR002716">
    <property type="entry name" value="PIN_dom"/>
</dbReference>
<organism evidence="7 8">
    <name type="scientific">Paludibacterium paludis</name>
    <dbReference type="NCBI Taxonomy" id="1225769"/>
    <lineage>
        <taxon>Bacteria</taxon>
        <taxon>Pseudomonadati</taxon>
        <taxon>Pseudomonadota</taxon>
        <taxon>Betaproteobacteria</taxon>
        <taxon>Neisseriales</taxon>
        <taxon>Chromobacteriaceae</taxon>
        <taxon>Paludibacterium</taxon>
    </lineage>
</organism>
<dbReference type="RefSeq" id="WP_215796372.1">
    <property type="nucleotide sequence ID" value="NZ_CP069161.1"/>
</dbReference>
<dbReference type="HAMAP" id="MF_00265">
    <property type="entry name" value="VapC_Nob1"/>
    <property type="match status" value="1"/>
</dbReference>
<protein>
    <recommendedName>
        <fullName evidence="5">Ribonuclease VapC</fullName>
        <shortName evidence="5">RNase VapC</shortName>
        <ecNumber evidence="5">3.1.-.-</ecNumber>
    </recommendedName>
    <alternativeName>
        <fullName evidence="5">Toxin VapC</fullName>
    </alternativeName>
</protein>
<dbReference type="GO" id="GO:0000287">
    <property type="term" value="F:magnesium ion binding"/>
    <property type="evidence" value="ECO:0007669"/>
    <property type="project" value="UniProtKB-UniRule"/>
</dbReference>
<dbReference type="Pfam" id="PF01850">
    <property type="entry name" value="PIN"/>
    <property type="match status" value="1"/>
</dbReference>
<dbReference type="PANTHER" id="PTHR36173">
    <property type="entry name" value="RIBONUCLEASE VAPC16-RELATED"/>
    <property type="match status" value="1"/>
</dbReference>
<keyword evidence="3 5" id="KW-0479">Metal-binding</keyword>
<comment type="function">
    <text evidence="5">Toxic component of a toxin-antitoxin (TA) system. An RNase.</text>
</comment>
<dbReference type="SUPFAM" id="SSF88723">
    <property type="entry name" value="PIN domain-like"/>
    <property type="match status" value="1"/>
</dbReference>
<evidence type="ECO:0000256" key="3">
    <source>
        <dbReference type="ARBA" id="ARBA00022723"/>
    </source>
</evidence>
<feature type="binding site" evidence="5">
    <location>
        <position position="103"/>
    </location>
    <ligand>
        <name>Mg(2+)</name>
        <dbReference type="ChEBI" id="CHEBI:18420"/>
    </ligand>
</feature>
<keyword evidence="5" id="KW-0460">Magnesium</keyword>
<dbReference type="PANTHER" id="PTHR36173:SF1">
    <property type="entry name" value="RIBONUCLEASE VAPC22"/>
    <property type="match status" value="1"/>
</dbReference>
<evidence type="ECO:0000259" key="6">
    <source>
        <dbReference type="Pfam" id="PF01850"/>
    </source>
</evidence>
<dbReference type="AlphaFoldDB" id="A0A918P5X7"/>
<comment type="similarity">
    <text evidence="5">Belongs to the PINc/VapC protein family.</text>
</comment>
<keyword evidence="1 5" id="KW-1277">Toxin-antitoxin system</keyword>
<dbReference type="InterPro" id="IPR041705">
    <property type="entry name" value="PIN_Sll0205"/>
</dbReference>
<dbReference type="EC" id="3.1.-.-" evidence="5"/>
<reference evidence="7" key="2">
    <citation type="submission" date="2020-09" db="EMBL/GenBank/DDBJ databases">
        <authorList>
            <person name="Sun Q."/>
            <person name="Kim S."/>
        </authorList>
    </citation>
    <scope>NUCLEOTIDE SEQUENCE</scope>
    <source>
        <strain evidence="7">KCTC 32182</strain>
    </source>
</reference>
<dbReference type="EMBL" id="BMYX01000026">
    <property type="protein sequence ID" value="GGY28374.1"/>
    <property type="molecule type" value="Genomic_DNA"/>
</dbReference>
<keyword evidence="2 5" id="KW-0540">Nuclease</keyword>
<comment type="cofactor">
    <cofactor evidence="5">
        <name>Mg(2+)</name>
        <dbReference type="ChEBI" id="CHEBI:18420"/>
    </cofactor>
</comment>
<dbReference type="InterPro" id="IPR029060">
    <property type="entry name" value="PIN-like_dom_sf"/>
</dbReference>
<evidence type="ECO:0000256" key="4">
    <source>
        <dbReference type="ARBA" id="ARBA00022801"/>
    </source>
</evidence>
<feature type="binding site" evidence="5">
    <location>
        <position position="7"/>
    </location>
    <ligand>
        <name>Mg(2+)</name>
        <dbReference type="ChEBI" id="CHEBI:18420"/>
    </ligand>
</feature>
<comment type="caution">
    <text evidence="7">The sequence shown here is derived from an EMBL/GenBank/DDBJ whole genome shotgun (WGS) entry which is preliminary data.</text>
</comment>
<evidence type="ECO:0000256" key="2">
    <source>
        <dbReference type="ARBA" id="ARBA00022722"/>
    </source>
</evidence>
<proteinExistence type="inferred from homology"/>
<dbReference type="GO" id="GO:0016787">
    <property type="term" value="F:hydrolase activity"/>
    <property type="evidence" value="ECO:0007669"/>
    <property type="project" value="UniProtKB-KW"/>
</dbReference>
<feature type="domain" description="PIN" evidence="6">
    <location>
        <begin position="5"/>
        <end position="121"/>
    </location>
</feature>
<keyword evidence="5" id="KW-0800">Toxin</keyword>
<name>A0A918P5X7_9NEIS</name>
<accession>A0A918P5X7</accession>
<evidence type="ECO:0000313" key="7">
    <source>
        <dbReference type="EMBL" id="GGY28374.1"/>
    </source>
</evidence>